<dbReference type="Pfam" id="PF24237">
    <property type="entry name" value="INO80E"/>
    <property type="match status" value="1"/>
</dbReference>
<evidence type="ECO:0000256" key="3">
    <source>
        <dbReference type="SAM" id="Coils"/>
    </source>
</evidence>
<feature type="compositionally biased region" description="Low complexity" evidence="4">
    <location>
        <begin position="107"/>
        <end position="126"/>
    </location>
</feature>
<dbReference type="InterPro" id="IPR003888">
    <property type="entry name" value="FYrich_N"/>
</dbReference>
<feature type="domain" description="INO80 complex subunit E N-terminal" evidence="5">
    <location>
        <begin position="18"/>
        <end position="64"/>
    </location>
</feature>
<sequence length="336" mass="38493">MSYEYMDFSQKTDENEVYRRKLRKIKRRIKEMVYENAALCDQVAQLQDNITVVKEERRFLLKKLMEFEPPDPEMFRNANQEYMKKQGKKKDGSAPVKVKGTGKPGRPSLKSKQLAQQQAAKSQQPQMVEITIDANGYPTQYPFSVGHLTIASLGEIIFDRQGFHTEQWIYPVGYTAMRIYGSIRDPRKKTIYTCKILDGGTAPIFEITIEADPDIIISGTSPDSCHATLLQYLNGAIDLRNMAMRPQGDWFFGLAHPTIMTLIQNFPNAKKCIRFRGFEMVGGATYALDKDNDPALNFEALQRYIAISAYHTVPEIKEEPPDELFEQDAIDSYFKK</sequence>
<feature type="coiled-coil region" evidence="3">
    <location>
        <begin position="36"/>
        <end position="63"/>
    </location>
</feature>
<dbReference type="PANTHER" id="PTHR22715">
    <property type="entry name" value="TRANSFORMING GROWTH FACTOR BETA REGULATED GENE 1"/>
    <property type="match status" value="1"/>
</dbReference>
<dbReference type="SMART" id="SM00541">
    <property type="entry name" value="FYRN"/>
    <property type="match status" value="1"/>
</dbReference>
<dbReference type="Pfam" id="PF05965">
    <property type="entry name" value="FYRC"/>
    <property type="match status" value="1"/>
</dbReference>
<dbReference type="GO" id="GO:0051726">
    <property type="term" value="P:regulation of cell cycle"/>
    <property type="evidence" value="ECO:0007669"/>
    <property type="project" value="TreeGrafter"/>
</dbReference>
<dbReference type="GO" id="GO:0005634">
    <property type="term" value="C:nucleus"/>
    <property type="evidence" value="ECO:0007669"/>
    <property type="project" value="UniProtKB-SubCell"/>
</dbReference>
<protein>
    <recommendedName>
        <fullName evidence="5">INO80 complex subunit E N-terminal domain-containing protein</fullName>
    </recommendedName>
</protein>
<evidence type="ECO:0000256" key="4">
    <source>
        <dbReference type="SAM" id="MobiDB-lite"/>
    </source>
</evidence>
<evidence type="ECO:0000256" key="2">
    <source>
        <dbReference type="ARBA" id="ARBA00023242"/>
    </source>
</evidence>
<organism evidence="6 7">
    <name type="scientific">Lutzomyia longipalpis</name>
    <name type="common">Sand fly</name>
    <dbReference type="NCBI Taxonomy" id="7200"/>
    <lineage>
        <taxon>Eukaryota</taxon>
        <taxon>Metazoa</taxon>
        <taxon>Ecdysozoa</taxon>
        <taxon>Arthropoda</taxon>
        <taxon>Hexapoda</taxon>
        <taxon>Insecta</taxon>
        <taxon>Pterygota</taxon>
        <taxon>Neoptera</taxon>
        <taxon>Endopterygota</taxon>
        <taxon>Diptera</taxon>
        <taxon>Nematocera</taxon>
        <taxon>Psychodoidea</taxon>
        <taxon>Psychodidae</taxon>
        <taxon>Lutzomyia</taxon>
        <taxon>Lutzomyia</taxon>
    </lineage>
</organism>
<proteinExistence type="predicted"/>
<evidence type="ECO:0000313" key="7">
    <source>
        <dbReference type="Proteomes" id="UP000092461"/>
    </source>
</evidence>
<evidence type="ECO:0000313" key="6">
    <source>
        <dbReference type="EnsemblMetazoa" id="LLOJ007462-PA"/>
    </source>
</evidence>
<name>A0A1B0CRG4_LUTLO</name>
<evidence type="ECO:0000259" key="5">
    <source>
        <dbReference type="Pfam" id="PF24237"/>
    </source>
</evidence>
<dbReference type="Gene3D" id="3.30.160.360">
    <property type="match status" value="1"/>
</dbReference>
<dbReference type="EnsemblMetazoa" id="LLOJ007462-RA">
    <property type="protein sequence ID" value="LLOJ007462-PA"/>
    <property type="gene ID" value="LLOJ007462"/>
</dbReference>
<keyword evidence="7" id="KW-1185">Reference proteome</keyword>
<dbReference type="VEuPathDB" id="VectorBase:LLONM1_009978"/>
<dbReference type="InterPro" id="IPR056515">
    <property type="entry name" value="INO80E_N"/>
</dbReference>
<comment type="subcellular location">
    <subcellularLocation>
        <location evidence="1">Nucleus</location>
    </subcellularLocation>
</comment>
<dbReference type="Pfam" id="PF05964">
    <property type="entry name" value="FYRN"/>
    <property type="match status" value="1"/>
</dbReference>
<evidence type="ECO:0000256" key="1">
    <source>
        <dbReference type="ARBA" id="ARBA00004123"/>
    </source>
</evidence>
<dbReference type="VEuPathDB" id="VectorBase:LLOJ007462"/>
<keyword evidence="3" id="KW-0175">Coiled coil</keyword>
<dbReference type="PROSITE" id="PS51543">
    <property type="entry name" value="FYRC"/>
    <property type="match status" value="1"/>
</dbReference>
<dbReference type="Proteomes" id="UP000092461">
    <property type="component" value="Unassembled WGS sequence"/>
</dbReference>
<dbReference type="PROSITE" id="PS51542">
    <property type="entry name" value="FYRN"/>
    <property type="match status" value="1"/>
</dbReference>
<dbReference type="PANTHER" id="PTHR22715:SF0">
    <property type="entry name" value="TRANSFORMING GROWTH FACTOR BETA REGULATOR 1"/>
    <property type="match status" value="1"/>
</dbReference>
<dbReference type="InterPro" id="IPR003889">
    <property type="entry name" value="FYrich_C"/>
</dbReference>
<reference evidence="6" key="1">
    <citation type="submission" date="2020-05" db="UniProtKB">
        <authorList>
            <consortium name="EnsemblMetazoa"/>
        </authorList>
    </citation>
    <scope>IDENTIFICATION</scope>
    <source>
        <strain evidence="6">Jacobina</strain>
    </source>
</reference>
<accession>A0A1B0CRG4</accession>
<dbReference type="AlphaFoldDB" id="A0A1B0CRG4"/>
<feature type="region of interest" description="Disordered" evidence="4">
    <location>
        <begin position="84"/>
        <end position="126"/>
    </location>
</feature>
<dbReference type="InterPro" id="IPR040092">
    <property type="entry name" value="TBRG1"/>
</dbReference>
<dbReference type="EMBL" id="AJWK01024778">
    <property type="status" value="NOT_ANNOTATED_CDS"/>
    <property type="molecule type" value="Genomic_DNA"/>
</dbReference>
<keyword evidence="2" id="KW-0539">Nucleus</keyword>